<gene>
    <name evidence="2" type="ORF">PQ455_12050</name>
</gene>
<organism evidence="2 3">
    <name type="scientific">Sphingomonas naphthae</name>
    <dbReference type="NCBI Taxonomy" id="1813468"/>
    <lineage>
        <taxon>Bacteria</taxon>
        <taxon>Pseudomonadati</taxon>
        <taxon>Pseudomonadota</taxon>
        <taxon>Alphaproteobacteria</taxon>
        <taxon>Sphingomonadales</taxon>
        <taxon>Sphingomonadaceae</taxon>
        <taxon>Sphingomonas</taxon>
    </lineage>
</organism>
<dbReference type="Pfam" id="PF13557">
    <property type="entry name" value="Phenol_MetA_deg"/>
    <property type="match status" value="1"/>
</dbReference>
<evidence type="ECO:0000256" key="1">
    <source>
        <dbReference type="SAM" id="SignalP"/>
    </source>
</evidence>
<dbReference type="RefSeq" id="WP_273686328.1">
    <property type="nucleotide sequence ID" value="NZ_CP117411.1"/>
</dbReference>
<keyword evidence="3" id="KW-1185">Reference proteome</keyword>
<keyword evidence="1" id="KW-0732">Signal</keyword>
<accession>A0ABY7TKG8</accession>
<proteinExistence type="predicted"/>
<evidence type="ECO:0000313" key="3">
    <source>
        <dbReference type="Proteomes" id="UP001220395"/>
    </source>
</evidence>
<evidence type="ECO:0000313" key="2">
    <source>
        <dbReference type="EMBL" id="WCT72369.1"/>
    </source>
</evidence>
<sequence length="269" mass="28401">MTGISGSWLAAAAMLALAGPAMAEDLRPFCTSRPGLGEPPCIVDRGYVVAELGLGDWTRETEDATRTKTFLSGDGLLRFGVDRVSEVQLGWSAYGRTREIDRAAGSRERTSGVGDVTLGYRRSLMNPSGSKLSIAVQPSVTLPTGGQAIGQGSWSADLAVMGKKSIGGGLSLELMPSISASANESRHGRHLAYGAIAGVGIEARKNLTFTTEISAIRDRDPSGHSTELLLGEAIAWQPGKNWQLDVGGAAGLNHASLDRRIYFGVARRF</sequence>
<dbReference type="Proteomes" id="UP001220395">
    <property type="component" value="Chromosome"/>
</dbReference>
<feature type="signal peptide" evidence="1">
    <location>
        <begin position="1"/>
        <end position="23"/>
    </location>
</feature>
<dbReference type="InterPro" id="IPR025737">
    <property type="entry name" value="FApF"/>
</dbReference>
<dbReference type="EMBL" id="CP117411">
    <property type="protein sequence ID" value="WCT72369.1"/>
    <property type="molecule type" value="Genomic_DNA"/>
</dbReference>
<reference evidence="2 3" key="1">
    <citation type="submission" date="2023-02" db="EMBL/GenBank/DDBJ databases">
        <title>Genome sequence of Sphingomonas naphthae.</title>
        <authorList>
            <person name="Kim S."/>
            <person name="Heo J."/>
            <person name="Kwon S.-W."/>
        </authorList>
    </citation>
    <scope>NUCLEOTIDE SEQUENCE [LARGE SCALE GENOMIC DNA]</scope>
    <source>
        <strain evidence="2 3">KACC 18716</strain>
    </source>
</reference>
<name>A0ABY7TKG8_9SPHN</name>
<protein>
    <submittedName>
        <fullName evidence="2">Transporter</fullName>
    </submittedName>
</protein>
<feature type="chain" id="PRO_5046094293" evidence="1">
    <location>
        <begin position="24"/>
        <end position="269"/>
    </location>
</feature>